<protein>
    <recommendedName>
        <fullName evidence="2">Ig-like domain-containing protein</fullName>
    </recommendedName>
</protein>
<gene>
    <name evidence="1" type="ORF">RBB81_19470</name>
</gene>
<dbReference type="RefSeq" id="WP_353071810.1">
    <property type="nucleotide sequence ID" value="NZ_CP132938.1"/>
</dbReference>
<proteinExistence type="predicted"/>
<dbReference type="AlphaFoldDB" id="A0AAU7YYV8"/>
<dbReference type="EMBL" id="CP132938">
    <property type="protein sequence ID" value="XCB21742.1"/>
    <property type="molecule type" value="Genomic_DNA"/>
</dbReference>
<accession>A0AAU7YYV8</accession>
<name>A0AAU7YYV8_9BACT</name>
<dbReference type="KEGG" id="tgi:RBB81_19470"/>
<reference evidence="1" key="1">
    <citation type="submission" date="2023-08" db="EMBL/GenBank/DDBJ databases">
        <authorList>
            <person name="Messyasz A."/>
            <person name="Mannisto M.K."/>
            <person name="Kerkhof L.J."/>
            <person name="Haggblom M."/>
        </authorList>
    </citation>
    <scope>NUCLEOTIDE SEQUENCE</scope>
    <source>
        <strain evidence="1">M8UP39</strain>
    </source>
</reference>
<sequence>MIRFNLVGVASFRSRLRLGQVLALLFVGLGASIALRAQSVNLVSFSPSFGNGSEQVFVATYFVPRGVTDGQSFSLFIMNGVAPGSKRGWSSDQCILTYNVSSGVIQLAEDSGGKFLSTTATAETAQSVSNSQCSVLASLSSATISGDSVTVRFFVAFSAAFRGAKQLYLSADSKGWMGDTNPPIQVGTYNVTASVSSVFISPSSGSGSEETFMAIYSDVTSQIQSVFLNLKSSGNNTLAANACKLRYDPGSTDIFLVNDAGTNYGSPLTSGSTAVLSNSQCTLFGTGTYATTFGNYVIAYFRVSFAPVFVGKKEITLGGVDQTGVSTFSNLSRGTYTVTASPLGAPPTFTLTSTPVSVAAGASANSTITVLSNEGFSGSVALTCAVISAEASAYQPSCKIAAPNTVWLETAARATLVISTTASASTLLSTLKQLSVFYNSIAVAVLVFFRRRIRWRWQTLLPMMVVAIVSGTATGCGGINNPVMEPTGSGTTNSGTTVGDYIIAVTGTSGSVTATTEVSVCVK</sequence>
<evidence type="ECO:0008006" key="2">
    <source>
        <dbReference type="Google" id="ProtNLM"/>
    </source>
</evidence>
<reference evidence="1" key="2">
    <citation type="journal article" date="2024" name="Environ. Microbiol.">
        <title>Genome analysis and description of Tunturibacter gen. nov. expands the diversity of Terriglobia in tundra soils.</title>
        <authorList>
            <person name="Messyasz A."/>
            <person name="Mannisto M.K."/>
            <person name="Kerkhof L.J."/>
            <person name="Haggblom M.M."/>
        </authorList>
    </citation>
    <scope>NUCLEOTIDE SEQUENCE</scope>
    <source>
        <strain evidence="1">M8UP39</strain>
    </source>
</reference>
<organism evidence="1">
    <name type="scientific">Tunturiibacter gelidiferens</name>
    <dbReference type="NCBI Taxonomy" id="3069689"/>
    <lineage>
        <taxon>Bacteria</taxon>
        <taxon>Pseudomonadati</taxon>
        <taxon>Acidobacteriota</taxon>
        <taxon>Terriglobia</taxon>
        <taxon>Terriglobales</taxon>
        <taxon>Acidobacteriaceae</taxon>
        <taxon>Tunturiibacter</taxon>
    </lineage>
</organism>
<evidence type="ECO:0000313" key="1">
    <source>
        <dbReference type="EMBL" id="XCB21742.1"/>
    </source>
</evidence>